<dbReference type="InterPro" id="IPR018060">
    <property type="entry name" value="HTH_AraC"/>
</dbReference>
<name>A0A645DEJ0_9ZZZZ</name>
<evidence type="ECO:0000256" key="2">
    <source>
        <dbReference type="ARBA" id="ARBA00023015"/>
    </source>
</evidence>
<dbReference type="GO" id="GO:0043565">
    <property type="term" value="F:sequence-specific DNA binding"/>
    <property type="evidence" value="ECO:0007669"/>
    <property type="project" value="InterPro"/>
</dbReference>
<feature type="domain" description="HTH araC/xylS-type" evidence="5">
    <location>
        <begin position="184"/>
        <end position="282"/>
    </location>
</feature>
<evidence type="ECO:0000256" key="4">
    <source>
        <dbReference type="ARBA" id="ARBA00023163"/>
    </source>
</evidence>
<keyword evidence="4" id="KW-0804">Transcription</keyword>
<evidence type="ECO:0000256" key="1">
    <source>
        <dbReference type="ARBA" id="ARBA00022490"/>
    </source>
</evidence>
<comment type="caution">
    <text evidence="6">The sequence shown here is derived from an EMBL/GenBank/DDBJ whole genome shotgun (WGS) entry which is preliminary data.</text>
</comment>
<reference evidence="6" key="1">
    <citation type="submission" date="2019-08" db="EMBL/GenBank/DDBJ databases">
        <authorList>
            <person name="Kucharzyk K."/>
            <person name="Murdoch R.W."/>
            <person name="Higgins S."/>
            <person name="Loffler F."/>
        </authorList>
    </citation>
    <scope>NUCLEOTIDE SEQUENCE</scope>
</reference>
<dbReference type="PANTHER" id="PTHR46796">
    <property type="entry name" value="HTH-TYPE TRANSCRIPTIONAL ACTIVATOR RHAS-RELATED"/>
    <property type="match status" value="1"/>
</dbReference>
<sequence length="286" mass="32808">MLFIMETPMRTDYYASPNLKHAEYIASLDLRLRAMGLSLENPKTNLDVRGCVFFRLYLPTSGAFRMKFSNSWIDITPGAFYLIPAIRLFAVSSIEPCSHYWLHFLSGKLENDPHFWEPIRHPVADPQPVIQQLEQLMALVGSAASVADTVAVRNHLSCMLVPFLEHVLDQNPAVPAVDYDNRMTAILRNIEQNLDQELRVADLARSIGISSVQFSALFNQFMKMPPRKYITQLRMTKAKQLLWETNASVKEIAAACGFPDAYFFSRMFRAREHQTPLQYRKNYAKL</sequence>
<dbReference type="PANTHER" id="PTHR46796:SF13">
    <property type="entry name" value="HTH-TYPE TRANSCRIPTIONAL ACTIVATOR RHAS"/>
    <property type="match status" value="1"/>
</dbReference>
<keyword evidence="3" id="KW-0238">DNA-binding</keyword>
<proteinExistence type="predicted"/>
<organism evidence="6">
    <name type="scientific">bioreactor metagenome</name>
    <dbReference type="NCBI Taxonomy" id="1076179"/>
    <lineage>
        <taxon>unclassified sequences</taxon>
        <taxon>metagenomes</taxon>
        <taxon>ecological metagenomes</taxon>
    </lineage>
</organism>
<evidence type="ECO:0000313" key="6">
    <source>
        <dbReference type="EMBL" id="MPM87776.1"/>
    </source>
</evidence>
<dbReference type="AlphaFoldDB" id="A0A645DEJ0"/>
<dbReference type="SUPFAM" id="SSF46689">
    <property type="entry name" value="Homeodomain-like"/>
    <property type="match status" value="2"/>
</dbReference>
<accession>A0A645DEJ0</accession>
<protein>
    <submittedName>
        <fullName evidence="6">HTH-type transcriptional activator RhaR</fullName>
    </submittedName>
</protein>
<gene>
    <name evidence="6" type="primary">rhaR_131</name>
    <name evidence="6" type="ORF">SDC9_134876</name>
</gene>
<dbReference type="SMART" id="SM00342">
    <property type="entry name" value="HTH_ARAC"/>
    <property type="match status" value="1"/>
</dbReference>
<dbReference type="SUPFAM" id="SSF51215">
    <property type="entry name" value="Regulatory protein AraC"/>
    <property type="match status" value="1"/>
</dbReference>
<dbReference type="InterPro" id="IPR009057">
    <property type="entry name" value="Homeodomain-like_sf"/>
</dbReference>
<dbReference type="Gene3D" id="1.10.10.60">
    <property type="entry name" value="Homeodomain-like"/>
    <property type="match status" value="2"/>
</dbReference>
<dbReference type="InterPro" id="IPR050204">
    <property type="entry name" value="AraC_XylS_family_regulators"/>
</dbReference>
<dbReference type="InterPro" id="IPR037923">
    <property type="entry name" value="HTH-like"/>
</dbReference>
<keyword evidence="2" id="KW-0805">Transcription regulation</keyword>
<keyword evidence="1" id="KW-0963">Cytoplasm</keyword>
<evidence type="ECO:0000256" key="3">
    <source>
        <dbReference type="ARBA" id="ARBA00023125"/>
    </source>
</evidence>
<dbReference type="GO" id="GO:0003700">
    <property type="term" value="F:DNA-binding transcription factor activity"/>
    <property type="evidence" value="ECO:0007669"/>
    <property type="project" value="InterPro"/>
</dbReference>
<dbReference type="EMBL" id="VSSQ01035536">
    <property type="protein sequence ID" value="MPM87776.1"/>
    <property type="molecule type" value="Genomic_DNA"/>
</dbReference>
<dbReference type="Pfam" id="PF12833">
    <property type="entry name" value="HTH_18"/>
    <property type="match status" value="1"/>
</dbReference>
<evidence type="ECO:0000259" key="5">
    <source>
        <dbReference type="PROSITE" id="PS01124"/>
    </source>
</evidence>
<dbReference type="PROSITE" id="PS01124">
    <property type="entry name" value="HTH_ARAC_FAMILY_2"/>
    <property type="match status" value="1"/>
</dbReference>